<feature type="transmembrane region" description="Helical" evidence="1">
    <location>
        <begin position="148"/>
        <end position="173"/>
    </location>
</feature>
<keyword evidence="1" id="KW-0812">Transmembrane</keyword>
<keyword evidence="1" id="KW-0472">Membrane</keyword>
<dbReference type="Proteomes" id="UP000785679">
    <property type="component" value="Unassembled WGS sequence"/>
</dbReference>
<evidence type="ECO:0000256" key="1">
    <source>
        <dbReference type="SAM" id="Phobius"/>
    </source>
</evidence>
<evidence type="ECO:0000313" key="3">
    <source>
        <dbReference type="Proteomes" id="UP000785679"/>
    </source>
</evidence>
<name>A0A8J8T3P4_HALGN</name>
<protein>
    <submittedName>
        <fullName evidence="2">Uncharacterized protein</fullName>
    </submittedName>
</protein>
<feature type="transmembrane region" description="Helical" evidence="1">
    <location>
        <begin position="20"/>
        <end position="45"/>
    </location>
</feature>
<feature type="transmembrane region" description="Helical" evidence="1">
    <location>
        <begin position="84"/>
        <end position="103"/>
    </location>
</feature>
<proteinExistence type="predicted"/>
<keyword evidence="3" id="KW-1185">Reference proteome</keyword>
<evidence type="ECO:0000313" key="2">
    <source>
        <dbReference type="EMBL" id="TNV81182.1"/>
    </source>
</evidence>
<comment type="caution">
    <text evidence="2">The sequence shown here is derived from an EMBL/GenBank/DDBJ whole genome shotgun (WGS) entry which is preliminary data.</text>
</comment>
<reference evidence="2" key="1">
    <citation type="submission" date="2019-06" db="EMBL/GenBank/DDBJ databases">
        <authorList>
            <person name="Zheng W."/>
        </authorList>
    </citation>
    <scope>NUCLEOTIDE SEQUENCE</scope>
    <source>
        <strain evidence="2">QDHG01</strain>
    </source>
</reference>
<accession>A0A8J8T3P4</accession>
<keyword evidence="1" id="KW-1133">Transmembrane helix</keyword>
<feature type="transmembrane region" description="Helical" evidence="1">
    <location>
        <begin position="228"/>
        <end position="248"/>
    </location>
</feature>
<feature type="transmembrane region" description="Helical" evidence="1">
    <location>
        <begin position="193"/>
        <end position="216"/>
    </location>
</feature>
<feature type="transmembrane region" description="Helical" evidence="1">
    <location>
        <begin position="115"/>
        <end position="136"/>
    </location>
</feature>
<dbReference type="AlphaFoldDB" id="A0A8J8T3P4"/>
<sequence>MPLLYRYSFRFIFLPRYLPYFSSICCFRKAAVSWLTFLLFSVTLFSSCSELSLSTSHILACSSLFIFSIRSWRFLSSICWNRNSFVLSLISLYLWSLLSASLLSASSLCCSHLLILWSSSAALASCSLITVSAMWFMNSYYLSSLALISLILSCSCFSSIWAQACCALMSSSFSRSRSSSSFAFNRLFSISIFYRYSFSCDFLAICILISSSLSFLSRSLSLSCSSSASLCALRFLSFSSFSCLSLLACYSASLSWMRRCFSCSCSSRNFICSTYCFMYNSFSSISRYLLIFLSASQRSSSSFIRRLRSRARDSASFCSSQCKRVLNLTIAFHSSSLGCPLLAMWESVSKSSFLSMPRQEEAIERVRLYYWLFEEAEIETRSLLLPSTPFLMDGMLLVWDRRSFIRLSSYRKPALAVLAAQTSNGCSDLLSSRIISLFSLLKASFLILRSSWRRLFSVSLSFVRNLFTSLSMQRIRFGRFSARLSNRELLLIYLFLNLLISSPLSISRL</sequence>
<gene>
    <name evidence="2" type="ORF">FGO68_gene16069</name>
</gene>
<dbReference type="EMBL" id="RRYP01006467">
    <property type="protein sequence ID" value="TNV81182.1"/>
    <property type="molecule type" value="Genomic_DNA"/>
</dbReference>
<organism evidence="2 3">
    <name type="scientific">Halteria grandinella</name>
    <dbReference type="NCBI Taxonomy" id="5974"/>
    <lineage>
        <taxon>Eukaryota</taxon>
        <taxon>Sar</taxon>
        <taxon>Alveolata</taxon>
        <taxon>Ciliophora</taxon>
        <taxon>Intramacronucleata</taxon>
        <taxon>Spirotrichea</taxon>
        <taxon>Stichotrichia</taxon>
        <taxon>Sporadotrichida</taxon>
        <taxon>Halteriidae</taxon>
        <taxon>Halteria</taxon>
    </lineage>
</organism>
<feature type="transmembrane region" description="Helical" evidence="1">
    <location>
        <begin position="489"/>
        <end position="506"/>
    </location>
</feature>